<dbReference type="PANTHER" id="PTHR33420:SF10">
    <property type="entry name" value="FIMBRIAE MAJOR SUBUNIT"/>
    <property type="match status" value="1"/>
</dbReference>
<keyword evidence="1" id="KW-0732">Signal</keyword>
<name>A0A2T2XWP9_9ENTR</name>
<protein>
    <submittedName>
        <fullName evidence="3">Type 1 fimbrial protein</fullName>
    </submittedName>
</protein>
<dbReference type="GO" id="GO:0009289">
    <property type="term" value="C:pilus"/>
    <property type="evidence" value="ECO:0007669"/>
    <property type="project" value="InterPro"/>
</dbReference>
<evidence type="ECO:0000313" key="3">
    <source>
        <dbReference type="EMBL" id="PSR44730.1"/>
    </source>
</evidence>
<feature type="domain" description="Fimbrial-type adhesion" evidence="2">
    <location>
        <begin position="29"/>
        <end position="178"/>
    </location>
</feature>
<dbReference type="GO" id="GO:0043709">
    <property type="term" value="P:cell adhesion involved in single-species biofilm formation"/>
    <property type="evidence" value="ECO:0007669"/>
    <property type="project" value="TreeGrafter"/>
</dbReference>
<dbReference type="InterPro" id="IPR036937">
    <property type="entry name" value="Adhesion_dom_fimbrial_sf"/>
</dbReference>
<keyword evidence="4" id="KW-1185">Reference proteome</keyword>
<comment type="caution">
    <text evidence="3">The sequence shown here is derived from an EMBL/GenBank/DDBJ whole genome shotgun (WGS) entry which is preliminary data.</text>
</comment>
<evidence type="ECO:0000256" key="1">
    <source>
        <dbReference type="SAM" id="SignalP"/>
    </source>
</evidence>
<feature type="chain" id="PRO_5015655537" evidence="1">
    <location>
        <begin position="24"/>
        <end position="178"/>
    </location>
</feature>
<dbReference type="Pfam" id="PF00419">
    <property type="entry name" value="Fimbrial"/>
    <property type="match status" value="1"/>
</dbReference>
<dbReference type="RefSeq" id="WP_106930214.1">
    <property type="nucleotide sequence ID" value="NZ_CABMMU010000024.1"/>
</dbReference>
<dbReference type="InterPro" id="IPR000259">
    <property type="entry name" value="Adhesion_dom_fimbrial"/>
</dbReference>
<accession>A0A2T2XWP9</accession>
<dbReference type="PANTHER" id="PTHR33420">
    <property type="entry name" value="FIMBRIAL SUBUNIT ELFA-RELATED"/>
    <property type="match status" value="1"/>
</dbReference>
<dbReference type="InterPro" id="IPR008966">
    <property type="entry name" value="Adhesion_dom_sf"/>
</dbReference>
<proteinExistence type="predicted"/>
<evidence type="ECO:0000259" key="2">
    <source>
        <dbReference type="Pfam" id="PF00419"/>
    </source>
</evidence>
<dbReference type="SUPFAM" id="SSF49401">
    <property type="entry name" value="Bacterial adhesins"/>
    <property type="match status" value="1"/>
</dbReference>
<dbReference type="Gene3D" id="2.60.40.1090">
    <property type="entry name" value="Fimbrial-type adhesion domain"/>
    <property type="match status" value="1"/>
</dbReference>
<reference evidence="3 4" key="1">
    <citation type="submission" date="2018-03" db="EMBL/GenBank/DDBJ databases">
        <title>First report of an OXA-48+CTX-M-M-producing Kluyvera ascorbata clone recovered from patients admitted in a University Hospital in Madrid, Spain.</title>
        <authorList>
            <person name="Hernandez-Garcia M."/>
            <person name="Leon-Sampedro R."/>
            <person name="Perez-Viso B."/>
            <person name="Morosini M.I."/>
            <person name="Lopez-Fresnena N."/>
            <person name="Coque T.M."/>
            <person name="Bonten M."/>
            <person name="Malhotra-Kumar S."/>
            <person name="Ruiz-Garbajosa P."/>
            <person name="Canton R."/>
        </authorList>
    </citation>
    <scope>NUCLEOTIDE SEQUENCE [LARGE SCALE GENOMIC DNA]</scope>
    <source>
        <strain evidence="3 4">KA2</strain>
    </source>
</reference>
<dbReference type="InterPro" id="IPR050263">
    <property type="entry name" value="Bact_Fimbrial_Adh_Pro"/>
</dbReference>
<evidence type="ECO:0000313" key="4">
    <source>
        <dbReference type="Proteomes" id="UP000240892"/>
    </source>
</evidence>
<feature type="signal peptide" evidence="1">
    <location>
        <begin position="1"/>
        <end position="23"/>
    </location>
</feature>
<sequence>MKLNRAILSIVVFSAISSMNAFASDNTITFLGEVADETCSVTVNGVAASPTVLLPTVSASSLTNAADTAGQTTFDIGVSECTGSSSGVTISTVFVGNNVSSGTGNLINTGTAGNVEIQVLDTSDAAIDFRNNFNGAGDLSLAADETSASATYTAQYYSTGGATTGTVESSMQYSVSYQ</sequence>
<dbReference type="EMBL" id="PYHO01000024">
    <property type="protein sequence ID" value="PSR44730.1"/>
    <property type="molecule type" value="Genomic_DNA"/>
</dbReference>
<dbReference type="AlphaFoldDB" id="A0A2T2XWP9"/>
<dbReference type="Proteomes" id="UP000240892">
    <property type="component" value="Unassembled WGS sequence"/>
</dbReference>
<gene>
    <name evidence="3" type="ORF">C8256_21445</name>
</gene>
<organism evidence="3 4">
    <name type="scientific">Kluyvera genomosp. 2</name>
    <dbReference type="NCBI Taxonomy" id="2774054"/>
    <lineage>
        <taxon>Bacteria</taxon>
        <taxon>Pseudomonadati</taxon>
        <taxon>Pseudomonadota</taxon>
        <taxon>Gammaproteobacteria</taxon>
        <taxon>Enterobacterales</taxon>
        <taxon>Enterobacteriaceae</taxon>
        <taxon>Kluyvera</taxon>
    </lineage>
</organism>